<evidence type="ECO:0000313" key="4">
    <source>
        <dbReference type="Proteomes" id="UP000800092"/>
    </source>
</evidence>
<feature type="compositionally biased region" description="Low complexity" evidence="2">
    <location>
        <begin position="41"/>
        <end position="53"/>
    </location>
</feature>
<evidence type="ECO:0000313" key="3">
    <source>
        <dbReference type="EMBL" id="KAF2235111.1"/>
    </source>
</evidence>
<reference evidence="3" key="1">
    <citation type="journal article" date="2020" name="Stud. Mycol.">
        <title>101 Dothideomycetes genomes: a test case for predicting lifestyles and emergence of pathogens.</title>
        <authorList>
            <person name="Haridas S."/>
            <person name="Albert R."/>
            <person name="Binder M."/>
            <person name="Bloem J."/>
            <person name="Labutti K."/>
            <person name="Salamov A."/>
            <person name="Andreopoulos B."/>
            <person name="Baker S."/>
            <person name="Barry K."/>
            <person name="Bills G."/>
            <person name="Bluhm B."/>
            <person name="Cannon C."/>
            <person name="Castanera R."/>
            <person name="Culley D."/>
            <person name="Daum C."/>
            <person name="Ezra D."/>
            <person name="Gonzalez J."/>
            <person name="Henrissat B."/>
            <person name="Kuo A."/>
            <person name="Liang C."/>
            <person name="Lipzen A."/>
            <person name="Lutzoni F."/>
            <person name="Magnuson J."/>
            <person name="Mondo S."/>
            <person name="Nolan M."/>
            <person name="Ohm R."/>
            <person name="Pangilinan J."/>
            <person name="Park H.-J."/>
            <person name="Ramirez L."/>
            <person name="Alfaro M."/>
            <person name="Sun H."/>
            <person name="Tritt A."/>
            <person name="Yoshinaga Y."/>
            <person name="Zwiers L.-H."/>
            <person name="Turgeon B."/>
            <person name="Goodwin S."/>
            <person name="Spatafora J."/>
            <person name="Crous P."/>
            <person name="Grigoriev I."/>
        </authorList>
    </citation>
    <scope>NUCLEOTIDE SEQUENCE</scope>
    <source>
        <strain evidence="3">Tuck. ex Michener</strain>
    </source>
</reference>
<dbReference type="PANTHER" id="PTHR12832:SF18">
    <property type="entry name" value="IQ CALMODULIN-BINDING MOTIF DOMAIN PROTEIN (AFU_ORTHOLOGUE AFUA_1G08920)"/>
    <property type="match status" value="1"/>
</dbReference>
<name>A0A6A6HB91_VIRVR</name>
<dbReference type="Pfam" id="PF05794">
    <property type="entry name" value="Tcp11"/>
    <property type="match status" value="1"/>
</dbReference>
<evidence type="ECO:0000256" key="2">
    <source>
        <dbReference type="SAM" id="MobiDB-lite"/>
    </source>
</evidence>
<dbReference type="OrthoDB" id="276323at2759"/>
<dbReference type="PANTHER" id="PTHR12832">
    <property type="entry name" value="TESTIS-SPECIFIC PROTEIN PBS13 T-COMPLEX 11"/>
    <property type="match status" value="1"/>
</dbReference>
<dbReference type="EMBL" id="ML991793">
    <property type="protein sequence ID" value="KAF2235111.1"/>
    <property type="molecule type" value="Genomic_DNA"/>
</dbReference>
<dbReference type="GO" id="GO:0010737">
    <property type="term" value="P:protein kinase A signaling"/>
    <property type="evidence" value="ECO:0007669"/>
    <property type="project" value="TreeGrafter"/>
</dbReference>
<feature type="compositionally biased region" description="Basic residues" evidence="2">
    <location>
        <begin position="28"/>
        <end position="40"/>
    </location>
</feature>
<feature type="non-terminal residue" evidence="3">
    <location>
        <position position="1"/>
    </location>
</feature>
<feature type="non-terminal residue" evidence="3">
    <location>
        <position position="932"/>
    </location>
</feature>
<feature type="region of interest" description="Disordered" evidence="2">
    <location>
        <begin position="435"/>
        <end position="481"/>
    </location>
</feature>
<dbReference type="AlphaFoldDB" id="A0A6A6HB91"/>
<feature type="compositionally biased region" description="Basic and acidic residues" evidence="2">
    <location>
        <begin position="172"/>
        <end position="181"/>
    </location>
</feature>
<feature type="region of interest" description="Disordered" evidence="2">
    <location>
        <begin position="1"/>
        <end position="69"/>
    </location>
</feature>
<evidence type="ECO:0008006" key="5">
    <source>
        <dbReference type="Google" id="ProtNLM"/>
    </source>
</evidence>
<dbReference type="Proteomes" id="UP000800092">
    <property type="component" value="Unassembled WGS sequence"/>
</dbReference>
<sequence length="932" mass="103888">DDEIPEELDLIMSDDGGPVHTPPARIAARFHRSTTGRRKSSAASSRRNSISSNHSHHSNRSFRSGCQSTHVAQHLRRASIIESRKARLADRAAHAEQVRLRAALAKAATRASNSEERTLAAQQAREKYLAQVAAACAEEVKRAKKVAEEMKERKAAEERRFRLEMEEKHAEAERRRLEYKKNGKRARATSSPSGLKKVAEEPTSTLDKEQAARRIQRAWRSRYRKNALQAFTNLGLSIDRVSEMEFETVSNLLKSDTAIDITAKLLSLFPLQDPESGSNLDRTAIRMFLTAYIILGHPAAVLSKDGHLEKDLITKAKDLLICFEAVMCKSGSNNAFRPPPTQVEALSQAYNTFLTAFNAWKEQDASTIIETMVASFVELDAIWQTVKDDSQGEVANDYREGIRMNQTMLLSQIKKVAGPDQATTLIKKAIRESRRARARRRPIGDVRPRPVVDSTCETRPETAENSEGAAQAVSQLDESKQTDDDADFLTAEFGKIFSPLPSNRVMVHELSIDKEYRIDVSPQSDIRDAFNRQLCDSMRKGIEQGQGPAWTVAMAENIRGKLLRLLQPGNSMHNLISEALDPGFIQTQATQGVFSYDRFFSFMGAILPKLCAPFRDAEVKAVVDELPREGADVGDMIDKLFKVLHIVDLLSLDYSNFLLTRAAPTLLREASGYEQRAFASDLETGATTLQKTRHWWRNASVNAVTEANQRDPEGIHNPADRPTFLKIYARGLVDLAIATVPLPDSDLPETLHLDRDRLTRIRADTLRITTIGAILLTAKNLLKRDTRSQWKPESARLWELLKDNVATAPNIVAGKVLSILESSHAMPPATRSQLSSAITRFLAQASSGRRLSDPFMRVLLQRLKGHVLVRVSASSSGERVRAASTASERLANSALPEFGAQVGWMVEVLGRVSEVDRKAHGRWYDVIAKEVE</sequence>
<accession>A0A6A6HB91</accession>
<evidence type="ECO:0000256" key="1">
    <source>
        <dbReference type="ARBA" id="ARBA00010954"/>
    </source>
</evidence>
<feature type="compositionally biased region" description="Basic and acidic residues" evidence="2">
    <location>
        <begin position="442"/>
        <end position="462"/>
    </location>
</feature>
<keyword evidence="4" id="KW-1185">Reference proteome</keyword>
<organism evidence="3 4">
    <name type="scientific">Viridothelium virens</name>
    <name type="common">Speckled blister lichen</name>
    <name type="synonym">Trypethelium virens</name>
    <dbReference type="NCBI Taxonomy" id="1048519"/>
    <lineage>
        <taxon>Eukaryota</taxon>
        <taxon>Fungi</taxon>
        <taxon>Dikarya</taxon>
        <taxon>Ascomycota</taxon>
        <taxon>Pezizomycotina</taxon>
        <taxon>Dothideomycetes</taxon>
        <taxon>Dothideomycetes incertae sedis</taxon>
        <taxon>Trypetheliales</taxon>
        <taxon>Trypetheliaceae</taxon>
        <taxon>Viridothelium</taxon>
    </lineage>
</organism>
<proteinExistence type="inferred from homology"/>
<dbReference type="InterPro" id="IPR008862">
    <property type="entry name" value="Tcp11"/>
</dbReference>
<feature type="region of interest" description="Disordered" evidence="2">
    <location>
        <begin position="172"/>
        <end position="210"/>
    </location>
</feature>
<protein>
    <recommendedName>
        <fullName evidence="5">Tcp11-domain-containing protein</fullName>
    </recommendedName>
</protein>
<comment type="similarity">
    <text evidence="1">Belongs to the TCP11 family.</text>
</comment>
<gene>
    <name evidence="3" type="ORF">EV356DRAFT_417008</name>
</gene>